<dbReference type="eggNOG" id="KOG2587">
    <property type="taxonomic scope" value="Eukaryota"/>
</dbReference>
<dbReference type="Pfam" id="PF08221">
    <property type="entry name" value="HTH_9"/>
    <property type="match status" value="1"/>
</dbReference>
<evidence type="ECO:0000256" key="1">
    <source>
        <dbReference type="ARBA" id="ARBA00004123"/>
    </source>
</evidence>
<evidence type="ECO:0000259" key="11">
    <source>
        <dbReference type="Pfam" id="PF08221"/>
    </source>
</evidence>
<dbReference type="Proteomes" id="UP000018144">
    <property type="component" value="Unassembled WGS sequence"/>
</dbReference>
<keyword evidence="6 8" id="KW-0539">Nucleus</keyword>
<dbReference type="InterPro" id="IPR013197">
    <property type="entry name" value="RNA_pol_III_RPC82-rel_HTH"/>
</dbReference>
<evidence type="ECO:0000313" key="13">
    <source>
        <dbReference type="EMBL" id="CCX29565.1"/>
    </source>
</evidence>
<evidence type="ECO:0000256" key="6">
    <source>
        <dbReference type="ARBA" id="ARBA00023242"/>
    </source>
</evidence>
<dbReference type="GO" id="GO:0006351">
    <property type="term" value="P:DNA-templated transcription"/>
    <property type="evidence" value="ECO:0007669"/>
    <property type="project" value="InterPro"/>
</dbReference>
<comment type="function">
    <text evidence="7 8">DNA-dependent RNA polymerase catalyzes the transcription of DNA into RNA using the four ribonucleoside triphosphates as substrates. Specific core component of RNA polymerase III which synthesizes small RNAs, such as 5S rRNA and tRNAs.</text>
</comment>
<keyword evidence="14" id="KW-1185">Reference proteome</keyword>
<feature type="region of interest" description="Disordered" evidence="9">
    <location>
        <begin position="359"/>
        <end position="421"/>
    </location>
</feature>
<evidence type="ECO:0000256" key="8">
    <source>
        <dbReference type="RuleBase" id="RU367076"/>
    </source>
</evidence>
<gene>
    <name evidence="13" type="ORF">PCON_05636</name>
</gene>
<proteinExistence type="inferred from homology"/>
<dbReference type="GO" id="GO:0003697">
    <property type="term" value="F:single-stranded DNA binding"/>
    <property type="evidence" value="ECO:0007669"/>
    <property type="project" value="UniProtKB-UniRule"/>
</dbReference>
<organism evidence="13 14">
    <name type="scientific">Pyronema omphalodes (strain CBS 100304)</name>
    <name type="common">Pyronema confluens</name>
    <dbReference type="NCBI Taxonomy" id="1076935"/>
    <lineage>
        <taxon>Eukaryota</taxon>
        <taxon>Fungi</taxon>
        <taxon>Dikarya</taxon>
        <taxon>Ascomycota</taxon>
        <taxon>Pezizomycotina</taxon>
        <taxon>Pezizomycetes</taxon>
        <taxon>Pezizales</taxon>
        <taxon>Pyronemataceae</taxon>
        <taxon>Pyronema</taxon>
    </lineage>
</organism>
<protein>
    <recommendedName>
        <fullName evidence="8">DNA-directed RNA polymerase III subunit RPC3</fullName>
        <shortName evidence="8">RNA polymerase III subunit C3</shortName>
    </recommendedName>
</protein>
<dbReference type="PANTHER" id="PTHR12949:SF0">
    <property type="entry name" value="DNA-DIRECTED RNA POLYMERASE III SUBUNIT RPC3"/>
    <property type="match status" value="1"/>
</dbReference>
<keyword evidence="4 8" id="KW-0240">DNA-directed RNA polymerase</keyword>
<name>U4LJL3_PYROM</name>
<keyword evidence="5 8" id="KW-0804">Transcription</keyword>
<feature type="compositionally biased region" description="Acidic residues" evidence="9">
    <location>
        <begin position="400"/>
        <end position="421"/>
    </location>
</feature>
<dbReference type="OrthoDB" id="272392at2759"/>
<evidence type="ECO:0000256" key="9">
    <source>
        <dbReference type="SAM" id="MobiDB-lite"/>
    </source>
</evidence>
<evidence type="ECO:0000259" key="10">
    <source>
        <dbReference type="Pfam" id="PF05645"/>
    </source>
</evidence>
<dbReference type="InterPro" id="IPR008806">
    <property type="entry name" value="RNA_pol_III_Rpc82_C"/>
</dbReference>
<comment type="subcellular location">
    <subcellularLocation>
        <location evidence="1 8">Nucleus</location>
    </subcellularLocation>
</comment>
<feature type="domain" description="DNA-directed RNA polymerase III subunit RPC3 winged-helix" evidence="12">
    <location>
        <begin position="477"/>
        <end position="551"/>
    </location>
</feature>
<dbReference type="PANTHER" id="PTHR12949">
    <property type="entry name" value="RNA POLYMERASE III DNA DIRECTED -RELATED"/>
    <property type="match status" value="1"/>
</dbReference>
<dbReference type="EMBL" id="HF935279">
    <property type="protein sequence ID" value="CCX29565.1"/>
    <property type="molecule type" value="Genomic_DNA"/>
</dbReference>
<evidence type="ECO:0000256" key="5">
    <source>
        <dbReference type="ARBA" id="ARBA00023163"/>
    </source>
</evidence>
<feature type="domain" description="RNA polymerase III Rpc82 C -terminal" evidence="10">
    <location>
        <begin position="166"/>
        <end position="467"/>
    </location>
</feature>
<comment type="subunit">
    <text evidence="3 8">Component of the RNA polymerase III (Pol III) complex consisting of 17 subunits.</text>
</comment>
<dbReference type="InterPro" id="IPR055207">
    <property type="entry name" value="POLR3C_WHD"/>
</dbReference>
<dbReference type="OMA" id="KHRFVRH"/>
<dbReference type="STRING" id="1076935.U4LJL3"/>
<evidence type="ECO:0000256" key="3">
    <source>
        <dbReference type="ARBA" id="ARBA00011206"/>
    </source>
</evidence>
<evidence type="ECO:0000259" key="12">
    <source>
        <dbReference type="Pfam" id="PF22536"/>
    </source>
</evidence>
<evidence type="ECO:0000256" key="7">
    <source>
        <dbReference type="ARBA" id="ARBA00025127"/>
    </source>
</evidence>
<evidence type="ECO:0000256" key="4">
    <source>
        <dbReference type="ARBA" id="ARBA00022478"/>
    </source>
</evidence>
<accession>U4LJL3</accession>
<dbReference type="InterPro" id="IPR036388">
    <property type="entry name" value="WH-like_DNA-bd_sf"/>
</dbReference>
<evidence type="ECO:0000313" key="14">
    <source>
        <dbReference type="Proteomes" id="UP000018144"/>
    </source>
</evidence>
<dbReference type="GO" id="GO:0005666">
    <property type="term" value="C:RNA polymerase III complex"/>
    <property type="evidence" value="ECO:0007669"/>
    <property type="project" value="UniProtKB-UniRule"/>
</dbReference>
<dbReference type="Gene3D" id="1.10.10.10">
    <property type="entry name" value="Winged helix-like DNA-binding domain superfamily/Winged helix DNA-binding domain"/>
    <property type="match status" value="2"/>
</dbReference>
<comment type="similarity">
    <text evidence="2 8">Belongs to the RNA polymerase beta chain family.</text>
</comment>
<dbReference type="Pfam" id="PF22536">
    <property type="entry name" value="WHD_POLR3C"/>
    <property type="match status" value="1"/>
</dbReference>
<evidence type="ECO:0000256" key="2">
    <source>
        <dbReference type="ARBA" id="ARBA00006835"/>
    </source>
</evidence>
<dbReference type="AlphaFoldDB" id="U4LJL3"/>
<dbReference type="Pfam" id="PF05645">
    <property type="entry name" value="RNA_pol_Rpc82"/>
    <property type="match status" value="1"/>
</dbReference>
<feature type="domain" description="RNA polymerase III subunit RPC82-related helix-turn-helix" evidence="11">
    <location>
        <begin position="10"/>
        <end position="66"/>
    </location>
</feature>
<sequence>MSQTSASAAELCTLLVRDIYGEVSSKVVNVLLQRGRLTIGSIIQQTQLPPKSVKQTLVVLIQQHLVVHYSHMEGGNDVCYYECNWEQAYELLHAGRIIRAVEDYFGQDGALIASNFLQLGHVKVSDFLAAYGVSTKKTTKKAPNADTIAIEADAPITSVETLKEVMMNMLKARFLVEVKKEDMQPQTDVENNLRNELRKQLASGFSSELKLNNEVNAKLKIKLKEMQIGDVSETAGLKRKAAPAGGRVKKRKKVSIYDEEEEEIDYEIDEDLVLRINHDKFLVLFRNAELVALAEQRIGKVTSEVYREFLKRIEPKIFRCRDNFDEDEDDDDNDKIGVKKIKLSCLELSKHFDPEIELEGSIALPPKETKTKKKRSYDSDDEEKPRKNGKTNGKSKHDSDSEEEEEESEAEDDWDNDADMDPEAAKRKNRMKMIKQHLLLLAEDSFKFLSSEGNRGMGEWSVNYKELGKTMRAVEMEKIVEERFESTGTRLLRIIKDKGKLDEKTISNIALLKQGEVRSVLAQMQECGHLEVQEVPRANPLQVNKTFFFWYFHEERANTLLLSDIYKAMSRNIQRTNVERQKRKHLIEKSERSDVQANFEEYMTKSEKRELEIWRSREERLLVQLMRLDRLVMILRDF</sequence>
<dbReference type="InterPro" id="IPR039748">
    <property type="entry name" value="RPC3"/>
</dbReference>
<reference evidence="13 14" key="1">
    <citation type="journal article" date="2013" name="PLoS Genet.">
        <title>The genome and development-dependent transcriptomes of Pyronema confluens: a window into fungal evolution.</title>
        <authorList>
            <person name="Traeger S."/>
            <person name="Altegoer F."/>
            <person name="Freitag M."/>
            <person name="Gabaldon T."/>
            <person name="Kempken F."/>
            <person name="Kumar A."/>
            <person name="Marcet-Houben M."/>
            <person name="Poggeler S."/>
            <person name="Stajich J.E."/>
            <person name="Nowrousian M."/>
        </authorList>
    </citation>
    <scope>NUCLEOTIDE SEQUENCE [LARGE SCALE GENOMIC DNA]</scope>
    <source>
        <strain evidence="14">CBS 100304</strain>
        <tissue evidence="13">Vegetative mycelium</tissue>
    </source>
</reference>